<evidence type="ECO:0000313" key="4">
    <source>
        <dbReference type="Proteomes" id="UP000292702"/>
    </source>
</evidence>
<feature type="domain" description="NADAR" evidence="2">
    <location>
        <begin position="688"/>
        <end position="829"/>
    </location>
</feature>
<dbReference type="STRING" id="92696.A0A4R0R611"/>
<dbReference type="CDD" id="cd15457">
    <property type="entry name" value="NADAR"/>
    <property type="match status" value="3"/>
</dbReference>
<protein>
    <recommendedName>
        <fullName evidence="2">NADAR domain-containing protein</fullName>
    </recommendedName>
</protein>
<evidence type="ECO:0000259" key="2">
    <source>
        <dbReference type="Pfam" id="PF08719"/>
    </source>
</evidence>
<name>A0A4R0R611_9APHY</name>
<sequence>MSGIMPSGIHPQADQHWQPEPGVHGRDMHGQPLPSEMNMYPPQDALGGFNEDFGPQGPPHSRINGPHKGPRRRRPQAFDNSGQDSFNLDGPPPLVGEEPQDFQEGGMLHPPQGRGHAHHGGGPMNAHFADDHMMDMNDEMNMGQFHGGPQDPAFDGPPFDGPDGFGGHPHMNDDAGFVNGPDGYPPVRQQVMGFDARQPFSHESQDAFPTPNGSLPRRRRRVSDPQLPSFQDSSFQDSVGSRDRFDRRPRRTVGFTDPYDRDNDSARLYGSDPTADRRHRTNAYSDELRLNNRDSSRRGAKQVLFYGQDKPYFGFNNRSPYPVVYRGKRYPTAEHLYHSFKFEHHRPDLAELIRTCSSRPNVAISEAHRYERDIRSDWRSVKLRKMEEILSLKFDQHQDLRDQLLRTGDSELVEASYNDPFWGVGRDGVGRNEFGRALAKLRDDLRRGRSRRRRRGSSPEYSTARDVDSYGKYGSRRPRRAVYFFDSRREHYNFSNYSAWPVVYQGKKYPTAQHLFQALKFIGSAPELAEYIRTLSQYPDVITAEAHRHERDVRSDWRSISSVKMEEVLLNKFSQYPELRRELLDTGDADLIFDSREDIRWGVGADGRGRNELGKSLEAVRSRLRSGSSYGHRRSYSSDNIPREYGQTSYRSMSRPAKLTRRHTRGSSLPRIVTGLFGGRRNKEQITFDHKSQPYYGFSNLAPFPVTYKGKSYPTAEHLFQSYKFEKHRPDLAERIRTYSSNPLTAISEARRYTTDIRSDWKSIQSRKMEEILMLKFTQHRSLGDALVATGDAELVEDNERDSHWGIGSDGRGRNEFGKALEKVRSRLRH</sequence>
<comment type="caution">
    <text evidence="3">The sequence shown here is derived from an EMBL/GenBank/DDBJ whole genome shotgun (WGS) entry which is preliminary data.</text>
</comment>
<reference evidence="3 4" key="1">
    <citation type="submission" date="2018-11" db="EMBL/GenBank/DDBJ databases">
        <title>Genome assembly of Steccherinum ochraceum LE-BIN_3174, the white-rot fungus of the Steccherinaceae family (The Residual Polyporoid clade, Polyporales, Basidiomycota).</title>
        <authorList>
            <person name="Fedorova T.V."/>
            <person name="Glazunova O.A."/>
            <person name="Landesman E.O."/>
            <person name="Moiseenko K.V."/>
            <person name="Psurtseva N.V."/>
            <person name="Savinova O.S."/>
            <person name="Shakhova N.V."/>
            <person name="Tyazhelova T.V."/>
            <person name="Vasina D.V."/>
        </authorList>
    </citation>
    <scope>NUCLEOTIDE SEQUENCE [LARGE SCALE GENOMIC DNA]</scope>
    <source>
        <strain evidence="3 4">LE-BIN_3174</strain>
    </source>
</reference>
<dbReference type="Gene3D" id="1.10.357.40">
    <property type="entry name" value="YbiA-like"/>
    <property type="match status" value="3"/>
</dbReference>
<gene>
    <name evidence="3" type="ORF">EIP91_008111</name>
</gene>
<feature type="compositionally biased region" description="Low complexity" evidence="1">
    <location>
        <begin position="146"/>
        <end position="162"/>
    </location>
</feature>
<dbReference type="InterPro" id="IPR037238">
    <property type="entry name" value="YbiA-like_sf"/>
</dbReference>
<feature type="region of interest" description="Disordered" evidence="1">
    <location>
        <begin position="624"/>
        <end position="665"/>
    </location>
</feature>
<feature type="region of interest" description="Disordered" evidence="1">
    <location>
        <begin position="1"/>
        <end position="128"/>
    </location>
</feature>
<feature type="region of interest" description="Disordered" evidence="1">
    <location>
        <begin position="146"/>
        <end position="285"/>
    </location>
</feature>
<dbReference type="InterPro" id="IPR012816">
    <property type="entry name" value="NADAR"/>
</dbReference>
<dbReference type="AlphaFoldDB" id="A0A4R0R611"/>
<evidence type="ECO:0000313" key="3">
    <source>
        <dbReference type="EMBL" id="TCD61663.1"/>
    </source>
</evidence>
<dbReference type="Pfam" id="PF08719">
    <property type="entry name" value="NADAR"/>
    <property type="match status" value="3"/>
</dbReference>
<dbReference type="Proteomes" id="UP000292702">
    <property type="component" value="Unassembled WGS sequence"/>
</dbReference>
<feature type="domain" description="NADAR" evidence="2">
    <location>
        <begin position="305"/>
        <end position="446"/>
    </location>
</feature>
<accession>A0A4R0R611</accession>
<dbReference type="EMBL" id="RWJN01000441">
    <property type="protein sequence ID" value="TCD61663.1"/>
    <property type="molecule type" value="Genomic_DNA"/>
</dbReference>
<keyword evidence="4" id="KW-1185">Reference proteome</keyword>
<organism evidence="3 4">
    <name type="scientific">Steccherinum ochraceum</name>
    <dbReference type="NCBI Taxonomy" id="92696"/>
    <lineage>
        <taxon>Eukaryota</taxon>
        <taxon>Fungi</taxon>
        <taxon>Dikarya</taxon>
        <taxon>Basidiomycota</taxon>
        <taxon>Agaricomycotina</taxon>
        <taxon>Agaricomycetes</taxon>
        <taxon>Polyporales</taxon>
        <taxon>Steccherinaceae</taxon>
        <taxon>Steccherinum</taxon>
    </lineage>
</organism>
<evidence type="ECO:0000256" key="1">
    <source>
        <dbReference type="SAM" id="MobiDB-lite"/>
    </source>
</evidence>
<dbReference type="NCBIfam" id="TIGR02464">
    <property type="entry name" value="ribofla_fusion"/>
    <property type="match status" value="3"/>
</dbReference>
<feature type="compositionally biased region" description="Polar residues" evidence="1">
    <location>
        <begin position="226"/>
        <end position="239"/>
    </location>
</feature>
<feature type="domain" description="NADAR" evidence="2">
    <location>
        <begin position="483"/>
        <end position="625"/>
    </location>
</feature>
<feature type="region of interest" description="Disordered" evidence="1">
    <location>
        <begin position="445"/>
        <end position="474"/>
    </location>
</feature>
<dbReference type="SUPFAM" id="SSF143990">
    <property type="entry name" value="YbiA-like"/>
    <property type="match status" value="3"/>
</dbReference>
<dbReference type="OrthoDB" id="206452at2759"/>
<proteinExistence type="predicted"/>